<accession>A0A8W8L2C1</accession>
<protein>
    <submittedName>
        <fullName evidence="1">Uncharacterized protein</fullName>
    </submittedName>
</protein>
<reference evidence="1" key="1">
    <citation type="submission" date="2022-08" db="UniProtKB">
        <authorList>
            <consortium name="EnsemblMetazoa"/>
        </authorList>
    </citation>
    <scope>IDENTIFICATION</scope>
    <source>
        <strain evidence="1">05x7-T-G4-1.051#20</strain>
    </source>
</reference>
<proteinExistence type="predicted"/>
<organism evidence="1 2">
    <name type="scientific">Magallana gigas</name>
    <name type="common">Pacific oyster</name>
    <name type="synonym">Crassostrea gigas</name>
    <dbReference type="NCBI Taxonomy" id="29159"/>
    <lineage>
        <taxon>Eukaryota</taxon>
        <taxon>Metazoa</taxon>
        <taxon>Spiralia</taxon>
        <taxon>Lophotrochozoa</taxon>
        <taxon>Mollusca</taxon>
        <taxon>Bivalvia</taxon>
        <taxon>Autobranchia</taxon>
        <taxon>Pteriomorphia</taxon>
        <taxon>Ostreida</taxon>
        <taxon>Ostreoidea</taxon>
        <taxon>Ostreidae</taxon>
        <taxon>Magallana</taxon>
    </lineage>
</organism>
<dbReference type="EnsemblMetazoa" id="G26364.1">
    <property type="protein sequence ID" value="G26364.1:cds"/>
    <property type="gene ID" value="G26364"/>
</dbReference>
<name>A0A8W8L2C1_MAGGI</name>
<evidence type="ECO:0000313" key="1">
    <source>
        <dbReference type="EnsemblMetazoa" id="G26364.1:cds"/>
    </source>
</evidence>
<evidence type="ECO:0000313" key="2">
    <source>
        <dbReference type="Proteomes" id="UP000005408"/>
    </source>
</evidence>
<dbReference type="AlphaFoldDB" id="A0A8W8L2C1"/>
<dbReference type="Proteomes" id="UP000005408">
    <property type="component" value="Unassembled WGS sequence"/>
</dbReference>
<sequence>MNAVDTKYPMLLGPRITNPASSGMHVMFNPSQFRRCQSEGFHAGPHLTKVISRSTKTRTRRTDTVVPSRCLWAPYERTEAGGQPPEVPVCDERRSQEPARLLQRLHQKELHYNISRQERSSVAVKKAITQKRILQNVLELRRQDTDADKDSCLYGHYGGKSLRSLNKDMDSIIAERHPKFRNRSI</sequence>
<keyword evidence="2" id="KW-1185">Reference proteome</keyword>